<dbReference type="PANTHER" id="PTHR22930">
    <property type="match status" value="1"/>
</dbReference>
<dbReference type="RefSeq" id="XP_049311956.1">
    <property type="nucleotide sequence ID" value="XM_049455999.1"/>
</dbReference>
<keyword evidence="6" id="KW-0378">Hydrolase</keyword>
<keyword evidence="5" id="KW-0479">Metal-binding</keyword>
<evidence type="ECO:0000256" key="3">
    <source>
        <dbReference type="ARBA" id="ARBA00006958"/>
    </source>
</evidence>
<evidence type="ECO:0000256" key="1">
    <source>
        <dbReference type="ARBA" id="ARBA00001968"/>
    </source>
</evidence>
<comment type="cofactor">
    <cofactor evidence="1">
        <name>a divalent metal cation</name>
        <dbReference type="ChEBI" id="CHEBI:60240"/>
    </cofactor>
</comment>
<dbReference type="PANTHER" id="PTHR22930:SF85">
    <property type="entry name" value="GH03217P-RELATED"/>
    <property type="match status" value="1"/>
</dbReference>
<sequence>MKYKQMHEMENFIKDALLDNVYINSNNEEDKEILNILSVIAAESSSSSEDSEQEQMEHSKCSNLMDTIDNFEDEDFKYHFRLSRTTLDYLIGRYEESERTRFVTKSGKAKVPAKTMIYMYVWYLSNTITYKQLAVLFGVTKSTAWAVVRRVVAWLISIGHEFIKWPTANALEETTRKFLQRKQIPGVIGAIDCTHITINAPIKDKHIYFDRKRNYSIVLQAIVDADKKFIDIYCGEPGSYHDCTVLKRSAFYRKAESNMESLFPNSTFILGDSAYPCRNYLIPVFKDYGSLTPNQISFNKTHSSARIVVKNAFGELKGRFRRLLKFTEHRNICAISNLVASACIMHNICIITNDDTIIDHQIESSEPEPKPANEGSREASGDRRNQLLTILTSRNQ</sequence>
<dbReference type="GeneID" id="105231365"/>
<keyword evidence="10" id="KW-1185">Reference proteome</keyword>
<comment type="similarity">
    <text evidence="3">Belongs to the HARBI1 family.</text>
</comment>
<feature type="domain" description="DDE Tnp4" evidence="9">
    <location>
        <begin position="191"/>
        <end position="347"/>
    </location>
</feature>
<evidence type="ECO:0000256" key="8">
    <source>
        <dbReference type="SAM" id="MobiDB-lite"/>
    </source>
</evidence>
<dbReference type="Proteomes" id="UP001652620">
    <property type="component" value="Chromosome 4"/>
</dbReference>
<dbReference type="Pfam" id="PF13359">
    <property type="entry name" value="DDE_Tnp_4"/>
    <property type="match status" value="1"/>
</dbReference>
<comment type="subcellular location">
    <subcellularLocation>
        <location evidence="2">Nucleus</location>
    </subcellularLocation>
</comment>
<dbReference type="InterPro" id="IPR045249">
    <property type="entry name" value="HARBI1-like"/>
</dbReference>
<evidence type="ECO:0000256" key="6">
    <source>
        <dbReference type="ARBA" id="ARBA00022801"/>
    </source>
</evidence>
<dbReference type="InterPro" id="IPR027806">
    <property type="entry name" value="HARBI1_dom"/>
</dbReference>
<evidence type="ECO:0000256" key="5">
    <source>
        <dbReference type="ARBA" id="ARBA00022723"/>
    </source>
</evidence>
<evidence type="ECO:0000259" key="9">
    <source>
        <dbReference type="Pfam" id="PF13359"/>
    </source>
</evidence>
<evidence type="ECO:0000256" key="4">
    <source>
        <dbReference type="ARBA" id="ARBA00022722"/>
    </source>
</evidence>
<feature type="region of interest" description="Disordered" evidence="8">
    <location>
        <begin position="363"/>
        <end position="396"/>
    </location>
</feature>
<organism evidence="10 11">
    <name type="scientific">Bactrocera dorsalis</name>
    <name type="common">Oriental fruit fly</name>
    <name type="synonym">Dacus dorsalis</name>
    <dbReference type="NCBI Taxonomy" id="27457"/>
    <lineage>
        <taxon>Eukaryota</taxon>
        <taxon>Metazoa</taxon>
        <taxon>Ecdysozoa</taxon>
        <taxon>Arthropoda</taxon>
        <taxon>Hexapoda</taxon>
        <taxon>Insecta</taxon>
        <taxon>Pterygota</taxon>
        <taxon>Neoptera</taxon>
        <taxon>Endopterygota</taxon>
        <taxon>Diptera</taxon>
        <taxon>Brachycera</taxon>
        <taxon>Muscomorpha</taxon>
        <taxon>Tephritoidea</taxon>
        <taxon>Tephritidae</taxon>
        <taxon>Bactrocera</taxon>
        <taxon>Bactrocera</taxon>
    </lineage>
</organism>
<accession>A0ABM3JRU1</accession>
<evidence type="ECO:0000256" key="7">
    <source>
        <dbReference type="ARBA" id="ARBA00023242"/>
    </source>
</evidence>
<name>A0ABM3JRU1_BACDO</name>
<keyword evidence="7" id="KW-0539">Nucleus</keyword>
<feature type="compositionally biased region" description="Polar residues" evidence="8">
    <location>
        <begin position="386"/>
        <end position="396"/>
    </location>
</feature>
<evidence type="ECO:0000313" key="10">
    <source>
        <dbReference type="Proteomes" id="UP001652620"/>
    </source>
</evidence>
<reference evidence="11" key="1">
    <citation type="submission" date="2025-08" db="UniProtKB">
        <authorList>
            <consortium name="RefSeq"/>
        </authorList>
    </citation>
    <scope>IDENTIFICATION</scope>
    <source>
        <tissue evidence="11">Adult</tissue>
    </source>
</reference>
<gene>
    <name evidence="11" type="primary">LOC105231365</name>
</gene>
<evidence type="ECO:0000313" key="11">
    <source>
        <dbReference type="RefSeq" id="XP_049311956.1"/>
    </source>
</evidence>
<keyword evidence="4" id="KW-0540">Nuclease</keyword>
<evidence type="ECO:0000256" key="2">
    <source>
        <dbReference type="ARBA" id="ARBA00004123"/>
    </source>
</evidence>
<protein>
    <submittedName>
        <fullName evidence="11">Uncharacterized protein LOC105231365</fullName>
    </submittedName>
</protein>
<feature type="compositionally biased region" description="Basic and acidic residues" evidence="8">
    <location>
        <begin position="363"/>
        <end position="385"/>
    </location>
</feature>
<proteinExistence type="inferred from homology"/>